<keyword evidence="2" id="KW-0732">Signal</keyword>
<feature type="signal peptide" evidence="2">
    <location>
        <begin position="1"/>
        <end position="24"/>
    </location>
</feature>
<dbReference type="Gene3D" id="3.40.190.10">
    <property type="entry name" value="Periplasmic binding protein-like II"/>
    <property type="match status" value="1"/>
</dbReference>
<dbReference type="PANTHER" id="PTHR43649">
    <property type="entry name" value="ARABINOSE-BINDING PROTEIN-RELATED"/>
    <property type="match status" value="1"/>
</dbReference>
<feature type="chain" id="PRO_5047415791" evidence="2">
    <location>
        <begin position="25"/>
        <end position="447"/>
    </location>
</feature>
<feature type="region of interest" description="Disordered" evidence="1">
    <location>
        <begin position="29"/>
        <end position="54"/>
    </location>
</feature>
<proteinExistence type="predicted"/>
<gene>
    <name evidence="3" type="ORF">RZO55_25225</name>
</gene>
<dbReference type="RefSeq" id="WP_318067039.1">
    <property type="nucleotide sequence ID" value="NZ_JAWONS010000329.1"/>
</dbReference>
<evidence type="ECO:0000313" key="4">
    <source>
        <dbReference type="Proteomes" id="UP001276854"/>
    </source>
</evidence>
<sequence length="447" mass="47714">MKSGMFMKKAIAVCLVTIMTASLAACGSASKTSSGTKEPGESTGTAATKKEAATKEEAGKNITLKFQQWWGAELPEGYLDEICSKYEKETGVKVELLTAPWSDTKTAITAGSTNGTIADIISVDGAWLSEFVDMGILTDVDAAGVNGSLASDIWKVKGIGYVVPVLNFSYPMYVNMDILKNSGVESVPTTWSELEAACKKITVAGHSAFALNLGTTNANGIQNVFMGTGWASGISMKDDSGEYKVKGNQDVASLVDMFKRLYDDGSLYPGMSTLEESAMTSNFAAGNCAFTIASAATMSQFFKLNFEATTIPVKDGYTNKSGICYASWAVGISDSCKNKKEAADFINYLLGGKDGKDGSASAGLAATMSAFPNSTVAQPDYSAAPKQFQSYYELYKKNYVINEFIGLPNASDVMTSMTNDLVKYLEGDLTKDKMLDNWQGYLDKAGK</sequence>
<evidence type="ECO:0000256" key="2">
    <source>
        <dbReference type="SAM" id="SignalP"/>
    </source>
</evidence>
<evidence type="ECO:0000256" key="1">
    <source>
        <dbReference type="SAM" id="MobiDB-lite"/>
    </source>
</evidence>
<dbReference type="PANTHER" id="PTHR43649:SF30">
    <property type="entry name" value="ABC TRANSPORTER SUBSTRATE-BINDING PROTEIN"/>
    <property type="match status" value="1"/>
</dbReference>
<dbReference type="Pfam" id="PF01547">
    <property type="entry name" value="SBP_bac_1"/>
    <property type="match status" value="1"/>
</dbReference>
<dbReference type="PROSITE" id="PS51257">
    <property type="entry name" value="PROKAR_LIPOPROTEIN"/>
    <property type="match status" value="1"/>
</dbReference>
<name>A0ABU4GXE4_9CLOT</name>
<dbReference type="EMBL" id="JAWONS010000329">
    <property type="protein sequence ID" value="MDW2800877.1"/>
    <property type="molecule type" value="Genomic_DNA"/>
</dbReference>
<dbReference type="InterPro" id="IPR050490">
    <property type="entry name" value="Bact_solute-bd_prot1"/>
</dbReference>
<organism evidence="3 4">
    <name type="scientific">Clostridium boliviensis</name>
    <dbReference type="NCBI Taxonomy" id="318465"/>
    <lineage>
        <taxon>Bacteria</taxon>
        <taxon>Bacillati</taxon>
        <taxon>Bacillota</taxon>
        <taxon>Clostridia</taxon>
        <taxon>Eubacteriales</taxon>
        <taxon>Clostridiaceae</taxon>
        <taxon>Clostridium</taxon>
    </lineage>
</organism>
<protein>
    <submittedName>
        <fullName evidence="3">Extracellular solute-binding protein</fullName>
    </submittedName>
</protein>
<keyword evidence="4" id="KW-1185">Reference proteome</keyword>
<reference evidence="3 4" key="1">
    <citation type="submission" date="2023-10" db="EMBL/GenBank/DDBJ databases">
        <title>A novel Glycoside Hydrolase 43-Like Enzyme from Clostrdium boliviensis is an Endo-xylanase, and a Candidate for Xylooligosaccharides Production from Different Xylan Substrates.</title>
        <authorList>
            <person name="Alvarez M.T."/>
            <person name="Rocabado-Villegas L.R."/>
            <person name="Salas-Veizaga D.M."/>
            <person name="Linares-Pasten J.A."/>
            <person name="Gudmundsdottir E.E."/>
            <person name="Hreggvidsson G.O."/>
            <person name="Adlercreutz P."/>
            <person name="Nordberg Karlsson E."/>
        </authorList>
    </citation>
    <scope>NUCLEOTIDE SEQUENCE [LARGE SCALE GENOMIC DNA]</scope>
    <source>
        <strain evidence="3 4">E-1</strain>
    </source>
</reference>
<dbReference type="InterPro" id="IPR006059">
    <property type="entry name" value="SBP"/>
</dbReference>
<accession>A0ABU4GXE4</accession>
<comment type="caution">
    <text evidence="3">The sequence shown here is derived from an EMBL/GenBank/DDBJ whole genome shotgun (WGS) entry which is preliminary data.</text>
</comment>
<evidence type="ECO:0000313" key="3">
    <source>
        <dbReference type="EMBL" id="MDW2800877.1"/>
    </source>
</evidence>
<dbReference type="SUPFAM" id="SSF53850">
    <property type="entry name" value="Periplasmic binding protein-like II"/>
    <property type="match status" value="1"/>
</dbReference>
<dbReference type="Proteomes" id="UP001276854">
    <property type="component" value="Unassembled WGS sequence"/>
</dbReference>